<evidence type="ECO:0000313" key="1">
    <source>
        <dbReference type="EMBL" id="MCE7011142.1"/>
    </source>
</evidence>
<accession>A0ABS8ZYF5</accession>
<comment type="caution">
    <text evidence="1">The sequence shown here is derived from an EMBL/GenBank/DDBJ whole genome shotgun (WGS) entry which is preliminary data.</text>
</comment>
<dbReference type="EMBL" id="JAJVCN010000004">
    <property type="protein sequence ID" value="MCE7011142.1"/>
    <property type="molecule type" value="Genomic_DNA"/>
</dbReference>
<reference evidence="1 2" key="1">
    <citation type="submission" date="2021-12" db="EMBL/GenBank/DDBJ databases">
        <title>Genome sequence of Kibdelosporangium philippinense ATCC 49844.</title>
        <authorList>
            <person name="Fedorov E.A."/>
            <person name="Omeragic M."/>
            <person name="Shalygina K.F."/>
            <person name="Maclea K.S."/>
        </authorList>
    </citation>
    <scope>NUCLEOTIDE SEQUENCE [LARGE SCALE GENOMIC DNA]</scope>
    <source>
        <strain evidence="1 2">ATCC 49844</strain>
    </source>
</reference>
<proteinExistence type="predicted"/>
<dbReference type="Proteomes" id="UP001521150">
    <property type="component" value="Unassembled WGS sequence"/>
</dbReference>
<protein>
    <recommendedName>
        <fullName evidence="3">DUF4380 domain-containing protein</fullName>
    </recommendedName>
</protein>
<keyword evidence="2" id="KW-1185">Reference proteome</keyword>
<name>A0ABS8ZYF5_9PSEU</name>
<gene>
    <name evidence="1" type="ORF">LWC34_51310</name>
</gene>
<dbReference type="RefSeq" id="WP_233733496.1">
    <property type="nucleotide sequence ID" value="NZ_JAJVCN010000004.1"/>
</dbReference>
<organism evidence="1 2">
    <name type="scientific">Kibdelosporangium philippinense</name>
    <dbReference type="NCBI Taxonomy" id="211113"/>
    <lineage>
        <taxon>Bacteria</taxon>
        <taxon>Bacillati</taxon>
        <taxon>Actinomycetota</taxon>
        <taxon>Actinomycetes</taxon>
        <taxon>Pseudonocardiales</taxon>
        <taxon>Pseudonocardiaceae</taxon>
        <taxon>Kibdelosporangium</taxon>
    </lineage>
</organism>
<evidence type="ECO:0008006" key="3">
    <source>
        <dbReference type="Google" id="ProtNLM"/>
    </source>
</evidence>
<sequence length="287" mass="31697">MIWTWAGGSIEVATGRVLQVSVGGHDAFWTAAHPEGWNVGGDRLWLGPERDWFWATDDPDDLAGHIVPAEIDPGEWRTVRDELGHAEFTANPVLHHRRNGTSTKVAITRHVYLRYADAQRVAYEVQTELTIQDGPAGQELSAWSVLQVPTGGVLEVDLAGPWAFRDYLKPVDPDRFTVGDNRAQIQLTGDTMGKIGVRPDVFAGWMRYTTDTLAIERAVEVQPQSRYCDHPLGADPATQGDALQVFEDDGHYGGYAELEHHSPAIRANGTKTVVDVCRTAVTLRHQA</sequence>
<evidence type="ECO:0000313" key="2">
    <source>
        <dbReference type="Proteomes" id="UP001521150"/>
    </source>
</evidence>